<dbReference type="OrthoDB" id="929868at2"/>
<dbReference type="GO" id="GO:0016787">
    <property type="term" value="F:hydrolase activity"/>
    <property type="evidence" value="ECO:0007669"/>
    <property type="project" value="InterPro"/>
</dbReference>
<dbReference type="Pfam" id="PF06439">
    <property type="entry name" value="3keto-disac_hyd"/>
    <property type="match status" value="1"/>
</dbReference>
<keyword evidence="3" id="KW-1185">Reference proteome</keyword>
<feature type="domain" description="3-keto-alpha-glucoside-1,2-lyase/3-keto-2-hydroxy-glucal hydratase" evidence="1">
    <location>
        <begin position="48"/>
        <end position="230"/>
    </location>
</feature>
<sequence length="233" mass="27074">MKFNFPKKLKVKFHEWIVNKSALRYYRSTLFILLLIVACCKSPATETHSLFDGKTFTGWEGDTLNIWKIENGMLIGGSLEQTVPHNDFLCTDRNFANFILKLKIKLTGEEGFINSGIQFRSVRMKDPDYEMIGYQADWGENYWASLYDESRRRKTLVAPDSLQVLQWIKKDDWNDYEVHAENRRIRLYINGHETVDYTEEDLNIPQSGLIGLQIHGGGKAEVAFKDIVIKELK</sequence>
<dbReference type="EMBL" id="FNGV01000011">
    <property type="protein sequence ID" value="SDM60914.1"/>
    <property type="molecule type" value="Genomic_DNA"/>
</dbReference>
<evidence type="ECO:0000259" key="1">
    <source>
        <dbReference type="Pfam" id="PF06439"/>
    </source>
</evidence>
<accession>A0A1G9UM52</accession>
<dbReference type="AlphaFoldDB" id="A0A1G9UM52"/>
<dbReference type="Proteomes" id="UP000199440">
    <property type="component" value="Unassembled WGS sequence"/>
</dbReference>
<reference evidence="2 3" key="1">
    <citation type="submission" date="2016-10" db="EMBL/GenBank/DDBJ databases">
        <authorList>
            <person name="de Groot N.N."/>
        </authorList>
    </citation>
    <scope>NUCLEOTIDE SEQUENCE [LARGE SCALE GENOMIC DNA]</scope>
    <source>
        <strain evidence="2 3">DSM 19886</strain>
    </source>
</reference>
<protein>
    <recommendedName>
        <fullName evidence="1">3-keto-alpha-glucoside-1,2-lyase/3-keto-2-hydroxy-glucal hydratase domain-containing protein</fullName>
    </recommendedName>
</protein>
<gene>
    <name evidence="2" type="ORF">SAMN04488514_11184</name>
</gene>
<dbReference type="STRING" id="192904.SAMN04488514_11184"/>
<organism evidence="2 3">
    <name type="scientific">Kriegella aquimaris</name>
    <dbReference type="NCBI Taxonomy" id="192904"/>
    <lineage>
        <taxon>Bacteria</taxon>
        <taxon>Pseudomonadati</taxon>
        <taxon>Bacteroidota</taxon>
        <taxon>Flavobacteriia</taxon>
        <taxon>Flavobacteriales</taxon>
        <taxon>Flavobacteriaceae</taxon>
        <taxon>Kriegella</taxon>
    </lineage>
</organism>
<proteinExistence type="predicted"/>
<evidence type="ECO:0000313" key="3">
    <source>
        <dbReference type="Proteomes" id="UP000199440"/>
    </source>
</evidence>
<dbReference type="Gene3D" id="2.60.120.560">
    <property type="entry name" value="Exo-inulinase, domain 1"/>
    <property type="match status" value="1"/>
</dbReference>
<name>A0A1G9UM52_9FLAO</name>
<dbReference type="InterPro" id="IPR010496">
    <property type="entry name" value="AL/BT2_dom"/>
</dbReference>
<dbReference type="RefSeq" id="WP_089892991.1">
    <property type="nucleotide sequence ID" value="NZ_FNGV01000011.1"/>
</dbReference>
<evidence type="ECO:0000313" key="2">
    <source>
        <dbReference type="EMBL" id="SDM60914.1"/>
    </source>
</evidence>